<sequence>MIKATKQAFGLVCLLCLAQGSEAAEIAVETQAPGVDHHQHLLSDAGAALLNAPELAAGVPDEVLTLLRAQESAWDDPTRLAPLFTEQGVWLDGVQGGAGWIQGREQAATRLSQTFASAYQILPVFWHRQGDAGHLAVLYSRGDGARRRNVGTGVLALERDPASGTWRMAMQAPRFPGPALEAPLDADALVALLDKAGIARAVVLSIAYWFQSPTYANADADTRTRAENAWTAEQVARHPQRLVGFCSVNPLRDEALAIVDACARDARFRGLKLHFASSQVDLGQAAHVEKVRAVFAVANAGGLALVVHTRTGDGYGARDARVVVNELLPAAPDVTIQIAHLWGGGAFSADALAVFAEAVSTGVPATRHLVFDLSDVAYGAGPAGQQALVARRIREIGLDRVFYGSDAAYLGHPGPADSWAYFRKEMPFTEAEFGGIAGNEAPYLRTARRVP</sequence>
<evidence type="ECO:0000313" key="4">
    <source>
        <dbReference type="EMBL" id="GAA4868086.1"/>
    </source>
</evidence>
<evidence type="ECO:0000256" key="2">
    <source>
        <dbReference type="SAM" id="SignalP"/>
    </source>
</evidence>
<dbReference type="InterPro" id="IPR006680">
    <property type="entry name" value="Amidohydro-rel"/>
</dbReference>
<dbReference type="PANTHER" id="PTHR21240">
    <property type="entry name" value="2-AMINO-3-CARBOXYLMUCONATE-6-SEMIALDEHYDE DECARBOXYLASE"/>
    <property type="match status" value="1"/>
</dbReference>
<gene>
    <name evidence="4" type="ORF">GCM10023332_20700</name>
</gene>
<keyword evidence="1" id="KW-0456">Lyase</keyword>
<dbReference type="Gene3D" id="3.20.20.140">
    <property type="entry name" value="Metal-dependent hydrolases"/>
    <property type="match status" value="1"/>
</dbReference>
<dbReference type="SUPFAM" id="SSF51556">
    <property type="entry name" value="Metallo-dependent hydrolases"/>
    <property type="match status" value="1"/>
</dbReference>
<accession>A0ABP9E4A5</accession>
<comment type="caution">
    <text evidence="4">The sequence shown here is derived from an EMBL/GenBank/DDBJ whole genome shotgun (WGS) entry which is preliminary data.</text>
</comment>
<evidence type="ECO:0000256" key="1">
    <source>
        <dbReference type="ARBA" id="ARBA00023239"/>
    </source>
</evidence>
<keyword evidence="5" id="KW-1185">Reference proteome</keyword>
<dbReference type="InterPro" id="IPR032710">
    <property type="entry name" value="NTF2-like_dom_sf"/>
</dbReference>
<dbReference type="EMBL" id="BAABJY010000002">
    <property type="protein sequence ID" value="GAA4868086.1"/>
    <property type="molecule type" value="Genomic_DNA"/>
</dbReference>
<dbReference type="InterPro" id="IPR032465">
    <property type="entry name" value="ACMSD"/>
</dbReference>
<evidence type="ECO:0000259" key="3">
    <source>
        <dbReference type="Pfam" id="PF04909"/>
    </source>
</evidence>
<dbReference type="SUPFAM" id="SSF54427">
    <property type="entry name" value="NTF2-like"/>
    <property type="match status" value="1"/>
</dbReference>
<organism evidence="4 5">
    <name type="scientific">Luteimonas vadosa</name>
    <dbReference type="NCBI Taxonomy" id="1165507"/>
    <lineage>
        <taxon>Bacteria</taxon>
        <taxon>Pseudomonadati</taxon>
        <taxon>Pseudomonadota</taxon>
        <taxon>Gammaproteobacteria</taxon>
        <taxon>Lysobacterales</taxon>
        <taxon>Lysobacteraceae</taxon>
        <taxon>Luteimonas</taxon>
    </lineage>
</organism>
<proteinExistence type="predicted"/>
<dbReference type="InterPro" id="IPR032466">
    <property type="entry name" value="Metal_Hydrolase"/>
</dbReference>
<feature type="domain" description="Amidohydrolase-related" evidence="3">
    <location>
        <begin position="214"/>
        <end position="431"/>
    </location>
</feature>
<dbReference type="RefSeq" id="WP_345295406.1">
    <property type="nucleotide sequence ID" value="NZ_BAABJY010000002.1"/>
</dbReference>
<dbReference type="Pfam" id="PF04909">
    <property type="entry name" value="Amidohydro_2"/>
    <property type="match status" value="1"/>
</dbReference>
<feature type="signal peptide" evidence="2">
    <location>
        <begin position="1"/>
        <end position="23"/>
    </location>
</feature>
<reference evidence="5" key="1">
    <citation type="journal article" date="2019" name="Int. J. Syst. Evol. Microbiol.">
        <title>The Global Catalogue of Microorganisms (GCM) 10K type strain sequencing project: providing services to taxonomists for standard genome sequencing and annotation.</title>
        <authorList>
            <consortium name="The Broad Institute Genomics Platform"/>
            <consortium name="The Broad Institute Genome Sequencing Center for Infectious Disease"/>
            <person name="Wu L."/>
            <person name="Ma J."/>
        </authorList>
    </citation>
    <scope>NUCLEOTIDE SEQUENCE [LARGE SCALE GENOMIC DNA]</scope>
    <source>
        <strain evidence="5">JCM 18392</strain>
    </source>
</reference>
<name>A0ABP9E4A5_9GAMM</name>
<dbReference type="Proteomes" id="UP001501323">
    <property type="component" value="Unassembled WGS sequence"/>
</dbReference>
<keyword evidence="2" id="KW-0732">Signal</keyword>
<protein>
    <recommendedName>
        <fullName evidence="3">Amidohydrolase-related domain-containing protein</fullName>
    </recommendedName>
</protein>
<evidence type="ECO:0000313" key="5">
    <source>
        <dbReference type="Proteomes" id="UP001501323"/>
    </source>
</evidence>
<feature type="chain" id="PRO_5045472909" description="Amidohydrolase-related domain-containing protein" evidence="2">
    <location>
        <begin position="24"/>
        <end position="451"/>
    </location>
</feature>
<dbReference type="PANTHER" id="PTHR21240:SF28">
    <property type="entry name" value="ISO-OROTATE DECARBOXYLASE (EUROFUNG)"/>
    <property type="match status" value="1"/>
</dbReference>